<dbReference type="SUPFAM" id="SSF52540">
    <property type="entry name" value="P-loop containing nucleoside triphosphate hydrolases"/>
    <property type="match status" value="2"/>
</dbReference>
<evidence type="ECO:0008006" key="8">
    <source>
        <dbReference type="Google" id="ProtNLM"/>
    </source>
</evidence>
<evidence type="ECO:0000256" key="3">
    <source>
        <dbReference type="SAM" id="MobiDB-lite"/>
    </source>
</evidence>
<evidence type="ECO:0000259" key="5">
    <source>
        <dbReference type="PROSITE" id="PS51194"/>
    </source>
</evidence>
<dbReference type="InterPro" id="IPR014001">
    <property type="entry name" value="Helicase_ATP-bd"/>
</dbReference>
<keyword evidence="1" id="KW-0547">Nucleotide-binding</keyword>
<feature type="region of interest" description="Disordered" evidence="3">
    <location>
        <begin position="1857"/>
        <end position="1878"/>
    </location>
</feature>
<feature type="domain" description="Helicase C-terminal" evidence="5">
    <location>
        <begin position="1080"/>
        <end position="1237"/>
    </location>
</feature>
<organism evidence="6 7">
    <name type="scientific">Streptomyces marokkonensis</name>
    <dbReference type="NCBI Taxonomy" id="324855"/>
    <lineage>
        <taxon>Bacteria</taxon>
        <taxon>Bacillati</taxon>
        <taxon>Actinomycetota</taxon>
        <taxon>Actinomycetes</taxon>
        <taxon>Kitasatosporales</taxon>
        <taxon>Streptomycetaceae</taxon>
        <taxon>Streptomyces</taxon>
    </lineage>
</organism>
<dbReference type="InterPro" id="IPR027417">
    <property type="entry name" value="P-loop_NTPase"/>
</dbReference>
<gene>
    <name evidence="6" type="ORF">GCM10022384_08550</name>
</gene>
<evidence type="ECO:0000256" key="2">
    <source>
        <dbReference type="ARBA" id="ARBA00022840"/>
    </source>
</evidence>
<accession>A0ABP7P105</accession>
<feature type="domain" description="Helicase ATP-binding" evidence="4">
    <location>
        <begin position="89"/>
        <end position="278"/>
    </location>
</feature>
<proteinExistence type="predicted"/>
<dbReference type="SMART" id="SM00487">
    <property type="entry name" value="DEXDc"/>
    <property type="match status" value="1"/>
</dbReference>
<reference evidence="7" key="1">
    <citation type="journal article" date="2019" name="Int. J. Syst. Evol. Microbiol.">
        <title>The Global Catalogue of Microorganisms (GCM) 10K type strain sequencing project: providing services to taxonomists for standard genome sequencing and annotation.</title>
        <authorList>
            <consortium name="The Broad Institute Genomics Platform"/>
            <consortium name="The Broad Institute Genome Sequencing Center for Infectious Disease"/>
            <person name="Wu L."/>
            <person name="Ma J."/>
        </authorList>
    </citation>
    <scope>NUCLEOTIDE SEQUENCE [LARGE SCALE GENOMIC DNA]</scope>
    <source>
        <strain evidence="7">JCM 17027</strain>
    </source>
</reference>
<dbReference type="InterPro" id="IPR001650">
    <property type="entry name" value="Helicase_C-like"/>
</dbReference>
<comment type="caution">
    <text evidence="6">The sequence shown here is derived from an EMBL/GenBank/DDBJ whole genome shotgun (WGS) entry which is preliminary data.</text>
</comment>
<evidence type="ECO:0000259" key="4">
    <source>
        <dbReference type="PROSITE" id="PS51192"/>
    </source>
</evidence>
<dbReference type="Pfam" id="PF09369">
    <property type="entry name" value="MZB"/>
    <property type="match status" value="1"/>
</dbReference>
<dbReference type="PROSITE" id="PS51192">
    <property type="entry name" value="HELICASE_ATP_BIND_1"/>
    <property type="match status" value="1"/>
</dbReference>
<dbReference type="EMBL" id="BAABCQ010000010">
    <property type="protein sequence ID" value="GAA3957819.1"/>
    <property type="molecule type" value="Genomic_DNA"/>
</dbReference>
<feature type="region of interest" description="Disordered" evidence="3">
    <location>
        <begin position="1905"/>
        <end position="1925"/>
    </location>
</feature>
<keyword evidence="2" id="KW-0067">ATP-binding</keyword>
<keyword evidence="7" id="KW-1185">Reference proteome</keyword>
<dbReference type="PROSITE" id="PS51194">
    <property type="entry name" value="HELICASE_CTER"/>
    <property type="match status" value="1"/>
</dbReference>
<dbReference type="SMART" id="SM00490">
    <property type="entry name" value="HELICc"/>
    <property type="match status" value="1"/>
</dbReference>
<dbReference type="Pfam" id="PF00270">
    <property type="entry name" value="DEAD"/>
    <property type="match status" value="1"/>
</dbReference>
<evidence type="ECO:0000313" key="7">
    <source>
        <dbReference type="Proteomes" id="UP001500034"/>
    </source>
</evidence>
<dbReference type="InterPro" id="IPR011545">
    <property type="entry name" value="DEAD/DEAH_box_helicase_dom"/>
</dbReference>
<dbReference type="Proteomes" id="UP001500034">
    <property type="component" value="Unassembled WGS sequence"/>
</dbReference>
<sequence length="2426" mass="261704">MRPTLAAQALRDTAVEYLTTTFALAEPATQEALTDFLTDPADGLFRGPYLRIRRPFRSAPGGWERHLDWWQDGFRPYAHQAEAFARLTTKDGHAPRPTLVTTGTGSGKTESFLVPVIDHCRRERAAGRAGVKAVLLYPMNALAGDQAGRLGKLLDEDPQLAEVTAGLYIGEASARGTASPYGRVMVDRSEIRRNPPDILITNYKMLDLLLQRQLDAPLWADADLAYVVIDEFHTYDGAQGTDVAMLLRRLGAVAGAAEEGRPLGSVCPVATSATLGESGPQANPQTAGAGGARAMLDVASRVFGTYFPDDAVIGEDRREPGAFLKPLDASLPPVPSPGEVAALPDPAATAGGMDRLARAVLGCDASDARELGRRLLSHPVTHDLLATGVDQPLTLEEVLRGFPASSPWRLAVEQDPVTAVEALARFVALVSEARAPDAPDGERRPLLLVESHLWVRSLSRVLRFVAPRPVFSWSDADQAAALAVASAAQEERRRSVRRSGRLPSAYCRHCGRSGWSAVCPERNPSELVTDPDDVYRLSAGGGAGKARVRAMIAATPAEAAEEARRALARARRRRGAASRDASVLVLEDNGERLRPVDPDEVLLPGDRIADAPDNGVFVKMWYLQSDADEFARQDRCPACGQAQGIRFLGAGVAPLASVAVTQLFTGGELPAKDADGNDRRRTLVFNDSVQDAAHLAGFVASRAWKFSLRSLVHEQLTEQAAGNAEFAKDGVPLNELIAALVRRASVDKEKLLASVVPPDLHDVDGVRRLLAGRKRLPRGTWNLVGERLAFNTLLEFGLHARLGRTLELTRTVAAEVHLPDPGTAAKTAEALYEDVLRQQLPFDEAAPAEGAAARPEGGDVGFDGDFDNAPDGGPGDARDAGPDAGVPVGVPAAGPERLRRFEGFVRGLLEHVRVSGGIRHAWLDTFIGEEGRNRYSVWGGRPEGMQAFGRGSEAPAFVLVGARPGRTDFERVGTRESWYTDFTARCLDMDRSLAGDYLARLLPRLAEPGIGALAYRRTGEQRAGRGQDRAGVYGLTPGHVRVRPLADDETADAALVCRECGWTQTVPPERVGVWAGLPCPLKGCAGALRKPPAAEAGRAGRDFRGDYYRRLYREADPYSVVAAEHTGVLTRREREQVEKGFREGVRHTDPNVLSCTPTLELGIDIGQLEAVLLASLPPTTAAYVQRSGRAGRSTGNALLVSLADTSPRSLYHLAEPRHLIAGRILPPGCFLSATELLRRQFTAHLLDLAGRGRLEGVLPLPDRATALFGPAGWLRHFGRAVVGRTDLVDDFLRLFPEVEGVPDSGASRDAHKELRRYVEPLPEAGDAAAARSPERWLAWRLRDAERVWEAERAELVDRLAAIAEAAEALHDTVEDEAREKRTLGREAGAVRGQLQTLAQSGAQAFLVERGLLPNYTLVENGVRLEAVLTRKEPARRARGADAEHAPKSQWRTETRLYQRPAEAALTELAPGNSYYVLGYRHEVDGFDLGARPRGGEQTKDGTGEESRPAIAVWRVCPECGHVRTGRDAEADTSPCPRCAGPGIGGRTARFSVIVPRKVTSRDRRDDARIIDDQESRSRRYHSTVTAVDVDPAAVKESWRHESAVFGFDHVREAVVRRFNLGPARPGRRPDTFFAGREVSVSPFTVCPQCGGATDRDAGHPPVQEQVSESIAARPELAHHRPWCPTRRRARPVQAADARVITCAEHRTEALRVLLPAATLQVPERLASFSAALHLGLALRYGGDPAHIRSAPTSEPDRATGLTRNHLVLYDSLPGGTGYLQRLVEHDGEEFRAVLARAQAYLRDCPCGKEPRRRACHLCLLGYAPDRDYPLLDRREALWMLDDVLGVDGHSRWDVRRARRDSDGRAGSGEGGGDVDRRRFAKQAQSDLERRFIDCLDRWLESAADGAGVEHEETPTGRQGKQFTLRGRDGSPVHWEVVAQKPLDAHGTVPDLLLRPAGDTATGDGPRPVPVAVYLDGYRWHASEAVNRIAGDAAKRARLRVDGTLVWQITWDDVIAWEKELRERSGRAGGADADEAAGALAPALAGPQARDAWPPYPVNGDNTPGGKARARWVQQQQDPAYMDRLFAGAIPALLGFLADPDPRRWQVLARLAVAGLMSMARREDVVDAGPEAAVPWVEAALRGEERPAVGGASGGLRLYPVRDGSGLPLLLIGDSRVRPQGLSALAVLDDRPEAVAGDGAEHRRRWKAWLCWGNVLQFLDPSGEGRADGLQLARTALDAFDAGLLAATAGQAGGLLAALREDRQGTGLTDTGAVPAGGDAEPGWGAGPGAGVRLTGSGTGAAVAHADATTPTALERTTAWQLVLRELSYMGDPAVEKLALALAERGDVPPPEAGWDTNGVSRPLELAWPAARIAVVLAEDAQDTGYLSECHAAGWRVGDAGAWDETELAALVRQARSGATDEGGDGA</sequence>
<feature type="compositionally biased region" description="Low complexity" evidence="3">
    <location>
        <begin position="846"/>
        <end position="855"/>
    </location>
</feature>
<dbReference type="InterPro" id="IPR018973">
    <property type="entry name" value="MZB"/>
</dbReference>
<dbReference type="RefSeq" id="WP_345589316.1">
    <property type="nucleotide sequence ID" value="NZ_BAABCQ010000010.1"/>
</dbReference>
<evidence type="ECO:0000313" key="6">
    <source>
        <dbReference type="EMBL" id="GAA3957819.1"/>
    </source>
</evidence>
<dbReference type="PANTHER" id="PTHR47957:SF3">
    <property type="entry name" value="ATP-DEPENDENT HELICASE HRQ1"/>
    <property type="match status" value="1"/>
</dbReference>
<dbReference type="Gene3D" id="3.40.50.300">
    <property type="entry name" value="P-loop containing nucleotide triphosphate hydrolases"/>
    <property type="match status" value="2"/>
</dbReference>
<protein>
    <recommendedName>
        <fullName evidence="8">RNA helicase</fullName>
    </recommendedName>
</protein>
<dbReference type="PANTHER" id="PTHR47957">
    <property type="entry name" value="ATP-DEPENDENT HELICASE HRQ1"/>
    <property type="match status" value="1"/>
</dbReference>
<name>A0ABP7P105_9ACTN</name>
<evidence type="ECO:0000256" key="1">
    <source>
        <dbReference type="ARBA" id="ARBA00022741"/>
    </source>
</evidence>
<dbReference type="Pfam" id="PF00271">
    <property type="entry name" value="Helicase_C"/>
    <property type="match status" value="1"/>
</dbReference>
<feature type="region of interest" description="Disordered" evidence="3">
    <location>
        <begin position="846"/>
        <end position="892"/>
    </location>
</feature>
<feature type="compositionally biased region" description="Low complexity" evidence="3">
    <location>
        <begin position="882"/>
        <end position="892"/>
    </location>
</feature>